<feature type="compositionally biased region" description="Basic and acidic residues" evidence="1">
    <location>
        <begin position="77"/>
        <end position="86"/>
    </location>
</feature>
<organism evidence="2 3">
    <name type="scientific">Fusarium zealandicum</name>
    <dbReference type="NCBI Taxonomy" id="1053134"/>
    <lineage>
        <taxon>Eukaryota</taxon>
        <taxon>Fungi</taxon>
        <taxon>Dikarya</taxon>
        <taxon>Ascomycota</taxon>
        <taxon>Pezizomycotina</taxon>
        <taxon>Sordariomycetes</taxon>
        <taxon>Hypocreomycetidae</taxon>
        <taxon>Hypocreales</taxon>
        <taxon>Nectriaceae</taxon>
        <taxon>Fusarium</taxon>
        <taxon>Fusarium staphyleae species complex</taxon>
    </lineage>
</organism>
<accession>A0A8H4UJ07</accession>
<evidence type="ECO:0000256" key="1">
    <source>
        <dbReference type="SAM" id="MobiDB-lite"/>
    </source>
</evidence>
<feature type="compositionally biased region" description="Acidic residues" evidence="1">
    <location>
        <begin position="103"/>
        <end position="112"/>
    </location>
</feature>
<protein>
    <submittedName>
        <fullName evidence="2">Uncharacterized protein</fullName>
    </submittedName>
</protein>
<comment type="caution">
    <text evidence="2">The sequence shown here is derived from an EMBL/GenBank/DDBJ whole genome shotgun (WGS) entry which is preliminary data.</text>
</comment>
<keyword evidence="3" id="KW-1185">Reference proteome</keyword>
<reference evidence="2" key="1">
    <citation type="journal article" date="2020" name="BMC Genomics">
        <title>Correction to: Identification and distribution of gene clusters required for synthesis of sphingolipid metabolism inhibitors in diverse species of the filamentous fungus Fusarium.</title>
        <authorList>
            <person name="Kim H.S."/>
            <person name="Lohmar J.M."/>
            <person name="Busman M."/>
            <person name="Brown D.W."/>
            <person name="Naumann T.A."/>
            <person name="Divon H.H."/>
            <person name="Lysoe E."/>
            <person name="Uhlig S."/>
            <person name="Proctor R.H."/>
        </authorList>
    </citation>
    <scope>NUCLEOTIDE SEQUENCE</scope>
    <source>
        <strain evidence="2">NRRL 22465</strain>
    </source>
</reference>
<dbReference type="Proteomes" id="UP000635477">
    <property type="component" value="Unassembled WGS sequence"/>
</dbReference>
<proteinExistence type="predicted"/>
<feature type="region of interest" description="Disordered" evidence="1">
    <location>
        <begin position="77"/>
        <end position="130"/>
    </location>
</feature>
<name>A0A8H4UJ07_9HYPO</name>
<gene>
    <name evidence="2" type="ORF">FZEAL_5872</name>
</gene>
<dbReference type="AlphaFoldDB" id="A0A8H4UJ07"/>
<dbReference type="EMBL" id="JABEYC010000427">
    <property type="protein sequence ID" value="KAF4977628.1"/>
    <property type="molecule type" value="Genomic_DNA"/>
</dbReference>
<evidence type="ECO:0000313" key="2">
    <source>
        <dbReference type="EMBL" id="KAF4977628.1"/>
    </source>
</evidence>
<reference evidence="2" key="2">
    <citation type="submission" date="2020-05" db="EMBL/GenBank/DDBJ databases">
        <authorList>
            <person name="Kim H.-S."/>
            <person name="Proctor R.H."/>
            <person name="Brown D.W."/>
        </authorList>
    </citation>
    <scope>NUCLEOTIDE SEQUENCE</scope>
    <source>
        <strain evidence="2">NRRL 22465</strain>
    </source>
</reference>
<feature type="region of interest" description="Disordered" evidence="1">
    <location>
        <begin position="178"/>
        <end position="197"/>
    </location>
</feature>
<evidence type="ECO:0000313" key="3">
    <source>
        <dbReference type="Proteomes" id="UP000635477"/>
    </source>
</evidence>
<sequence>MVPVINDDDHPQDRNRYAVEAPWDPAYVDGGLVLDEPSSDYTAGSAADYKALAKVYARIAAVDMGRRSYGCEGVDAGRLRGGNRLDDGEDEDRGVGGQRSPDDDNNPEDAHDDDNIHSHRRGIISGDQRPTSERLAAEALVYRAAEAHCRFEEVDALSWGRPRRVLTQLRRVTGGFKERGHVTKGSQRGTTGEERPGVFSPGLGLVVAVTAGERVHSGVSSVIGVSRELRMAQTIVSRQDDSHQDDGLAGAMRAVHRSAARRACLCQMPLRPASSRTAFFTPISFSSAVDFSGNFTRRLRRHKETPSSAFTVPGLKAALSKAFVPYHKEHHPPTYQPDTDLITARLSHPSPAHLAMPSKAFEEPLRGRQFSRSHEGHVDDKHGYGLAPDDLDLIGICQALGSANDGERYPEN</sequence>